<evidence type="ECO:0000256" key="1">
    <source>
        <dbReference type="ARBA" id="ARBA00023157"/>
    </source>
</evidence>
<evidence type="ECO:0000256" key="2">
    <source>
        <dbReference type="SAM" id="SignalP"/>
    </source>
</evidence>
<dbReference type="PANTHER" id="PTHR45784">
    <property type="entry name" value="C-TYPE LECTIN DOMAIN FAMILY 20 MEMBER A-RELATED"/>
    <property type="match status" value="1"/>
</dbReference>
<dbReference type="GeneTree" id="ENSGT00940000163911"/>
<feature type="signal peptide" evidence="2">
    <location>
        <begin position="1"/>
        <end position="21"/>
    </location>
</feature>
<keyword evidence="5" id="KW-1185">Reference proteome</keyword>
<feature type="chain" id="PRO_5018597726" description="C-type lectin domain-containing protein" evidence="2">
    <location>
        <begin position="22"/>
        <end position="170"/>
    </location>
</feature>
<organism evidence="4 5">
    <name type="scientific">Kryptolebias marmoratus</name>
    <name type="common">Mangrove killifish</name>
    <name type="synonym">Rivulus marmoratus</name>
    <dbReference type="NCBI Taxonomy" id="37003"/>
    <lineage>
        <taxon>Eukaryota</taxon>
        <taxon>Metazoa</taxon>
        <taxon>Chordata</taxon>
        <taxon>Craniata</taxon>
        <taxon>Vertebrata</taxon>
        <taxon>Euteleostomi</taxon>
        <taxon>Actinopterygii</taxon>
        <taxon>Neopterygii</taxon>
        <taxon>Teleostei</taxon>
        <taxon>Neoteleostei</taxon>
        <taxon>Acanthomorphata</taxon>
        <taxon>Ovalentaria</taxon>
        <taxon>Atherinomorphae</taxon>
        <taxon>Cyprinodontiformes</taxon>
        <taxon>Rivulidae</taxon>
        <taxon>Kryptolebias</taxon>
    </lineage>
</organism>
<accession>A0A3Q3AX94</accession>
<reference evidence="4" key="2">
    <citation type="submission" date="2025-09" db="UniProtKB">
        <authorList>
            <consortium name="Ensembl"/>
        </authorList>
    </citation>
    <scope>IDENTIFICATION</scope>
</reference>
<proteinExistence type="predicted"/>
<protein>
    <recommendedName>
        <fullName evidence="3">C-type lectin domain-containing protein</fullName>
    </recommendedName>
</protein>
<feature type="domain" description="C-type lectin" evidence="3">
    <location>
        <begin position="29"/>
        <end position="153"/>
    </location>
</feature>
<dbReference type="PROSITE" id="PS50041">
    <property type="entry name" value="C_TYPE_LECTIN_2"/>
    <property type="match status" value="1"/>
</dbReference>
<dbReference type="SMART" id="SM00034">
    <property type="entry name" value="CLECT"/>
    <property type="match status" value="1"/>
</dbReference>
<dbReference type="SUPFAM" id="SSF56436">
    <property type="entry name" value="C-type lectin-like"/>
    <property type="match status" value="1"/>
</dbReference>
<dbReference type="Gene3D" id="3.10.100.10">
    <property type="entry name" value="Mannose-Binding Protein A, subunit A"/>
    <property type="match status" value="1"/>
</dbReference>
<reference evidence="4" key="1">
    <citation type="submission" date="2025-08" db="UniProtKB">
        <authorList>
            <consortium name="Ensembl"/>
        </authorList>
    </citation>
    <scope>IDENTIFICATION</scope>
</reference>
<dbReference type="Proteomes" id="UP000264800">
    <property type="component" value="Unplaced"/>
</dbReference>
<keyword evidence="2" id="KW-0732">Signal</keyword>
<dbReference type="PROSITE" id="PS00615">
    <property type="entry name" value="C_TYPE_LECTIN_1"/>
    <property type="match status" value="1"/>
</dbReference>
<dbReference type="InterPro" id="IPR018378">
    <property type="entry name" value="C-type_lectin_CS"/>
</dbReference>
<dbReference type="InterPro" id="IPR001304">
    <property type="entry name" value="C-type_lectin-like"/>
</dbReference>
<evidence type="ECO:0000313" key="4">
    <source>
        <dbReference type="Ensembl" id="ENSKMAP00000016119.1"/>
    </source>
</evidence>
<evidence type="ECO:0000259" key="3">
    <source>
        <dbReference type="PROSITE" id="PS50041"/>
    </source>
</evidence>
<keyword evidence="1" id="KW-1015">Disulfide bond</keyword>
<sequence>KTSLFSFKCCINLNLLLCVSAALTAVSSLPARSFYFVYEPKNWTEAQSYCREKYTDLATFESMEDVDILDNMKDLTKINTKYFRAWIGLYDDVNSWKWSMSDPDFYQQDEKGFRKWSSGQPNKVGERENCGEIYSDGFWHDDNCAINHHFICSDIMGKKSNTKKNLCKNM</sequence>
<name>A0A3Q3AX94_KRYMA</name>
<dbReference type="InterPro" id="IPR016186">
    <property type="entry name" value="C-type_lectin-like/link_sf"/>
</dbReference>
<dbReference type="OMA" id="RENCAEM"/>
<dbReference type="InterPro" id="IPR016187">
    <property type="entry name" value="CTDL_fold"/>
</dbReference>
<evidence type="ECO:0000313" key="5">
    <source>
        <dbReference type="Proteomes" id="UP000264800"/>
    </source>
</evidence>
<dbReference type="Ensembl" id="ENSKMAT00000016349.1">
    <property type="protein sequence ID" value="ENSKMAP00000016119.1"/>
    <property type="gene ID" value="ENSKMAG00000012032.1"/>
</dbReference>
<dbReference type="AlphaFoldDB" id="A0A3Q3AX94"/>
<dbReference type="PANTHER" id="PTHR45784:SF3">
    <property type="entry name" value="C-TYPE LECTIN DOMAIN FAMILY 4 MEMBER K-LIKE-RELATED"/>
    <property type="match status" value="1"/>
</dbReference>
<dbReference type="Pfam" id="PF00059">
    <property type="entry name" value="Lectin_C"/>
    <property type="match status" value="1"/>
</dbReference>